<keyword evidence="6" id="KW-0654">Proteoglycan</keyword>
<keyword evidence="7" id="KW-0472">Membrane</keyword>
<dbReference type="GO" id="GO:0005886">
    <property type="term" value="C:plasma membrane"/>
    <property type="evidence" value="ECO:0007669"/>
    <property type="project" value="UniProtKB-SubCell"/>
</dbReference>
<proteinExistence type="inferred from homology"/>
<gene>
    <name evidence="13" type="ORF">LOD99_4107</name>
</gene>
<dbReference type="PANTHER" id="PTHR10822">
    <property type="entry name" value="GLYPICAN"/>
    <property type="match status" value="1"/>
</dbReference>
<dbReference type="InterPro" id="IPR001863">
    <property type="entry name" value="Glypican"/>
</dbReference>
<evidence type="ECO:0000313" key="13">
    <source>
        <dbReference type="EMBL" id="KAI6652721.1"/>
    </source>
</evidence>
<feature type="chain" id="PRO_5043967150" evidence="12">
    <location>
        <begin position="22"/>
        <end position="635"/>
    </location>
</feature>
<evidence type="ECO:0000256" key="10">
    <source>
        <dbReference type="ARBA" id="ARBA00023288"/>
    </source>
</evidence>
<evidence type="ECO:0000256" key="11">
    <source>
        <dbReference type="RuleBase" id="RU003518"/>
    </source>
</evidence>
<comment type="similarity">
    <text evidence="2 11">Belongs to the glypican family.</text>
</comment>
<evidence type="ECO:0000256" key="4">
    <source>
        <dbReference type="ARBA" id="ARBA00022622"/>
    </source>
</evidence>
<evidence type="ECO:0000256" key="5">
    <source>
        <dbReference type="ARBA" id="ARBA00022729"/>
    </source>
</evidence>
<dbReference type="Proteomes" id="UP001165289">
    <property type="component" value="Unassembled WGS sequence"/>
</dbReference>
<keyword evidence="9" id="KW-0357">Heparan sulfate</keyword>
<evidence type="ECO:0000256" key="6">
    <source>
        <dbReference type="ARBA" id="ARBA00022974"/>
    </source>
</evidence>
<evidence type="ECO:0000256" key="2">
    <source>
        <dbReference type="ARBA" id="ARBA00010260"/>
    </source>
</evidence>
<dbReference type="GO" id="GO:0098552">
    <property type="term" value="C:side of membrane"/>
    <property type="evidence" value="ECO:0007669"/>
    <property type="project" value="UniProtKB-KW"/>
</dbReference>
<evidence type="ECO:0000256" key="7">
    <source>
        <dbReference type="ARBA" id="ARBA00023136"/>
    </source>
</evidence>
<evidence type="ECO:0000256" key="9">
    <source>
        <dbReference type="ARBA" id="ARBA00023207"/>
    </source>
</evidence>
<dbReference type="EMBL" id="JAKMXF010000297">
    <property type="protein sequence ID" value="KAI6652721.1"/>
    <property type="molecule type" value="Genomic_DNA"/>
</dbReference>
<accession>A0AAV7JXC8</accession>
<evidence type="ECO:0000256" key="12">
    <source>
        <dbReference type="SAM" id="SignalP"/>
    </source>
</evidence>
<evidence type="ECO:0000313" key="14">
    <source>
        <dbReference type="Proteomes" id="UP001165289"/>
    </source>
</evidence>
<reference evidence="13 14" key="1">
    <citation type="journal article" date="2023" name="BMC Biol.">
        <title>The compact genome of the sponge Oopsacas minuta (Hexactinellida) is lacking key metazoan core genes.</title>
        <authorList>
            <person name="Santini S."/>
            <person name="Schenkelaars Q."/>
            <person name="Jourda C."/>
            <person name="Duchesne M."/>
            <person name="Belahbib H."/>
            <person name="Rocher C."/>
            <person name="Selva M."/>
            <person name="Riesgo A."/>
            <person name="Vervoort M."/>
            <person name="Leys S.P."/>
            <person name="Kodjabachian L."/>
            <person name="Le Bivic A."/>
            <person name="Borchiellini C."/>
            <person name="Claverie J.M."/>
            <person name="Renard E."/>
        </authorList>
    </citation>
    <scope>NUCLEOTIDE SEQUENCE [LARGE SCALE GENOMIC DNA]</scope>
    <source>
        <strain evidence="13">SPO-2</strain>
    </source>
</reference>
<keyword evidence="5 12" id="KW-0732">Signal</keyword>
<evidence type="ECO:0000256" key="3">
    <source>
        <dbReference type="ARBA" id="ARBA00022475"/>
    </source>
</evidence>
<evidence type="ECO:0000256" key="8">
    <source>
        <dbReference type="ARBA" id="ARBA00023180"/>
    </source>
</evidence>
<dbReference type="GO" id="GO:1905475">
    <property type="term" value="P:regulation of protein localization to membrane"/>
    <property type="evidence" value="ECO:0007669"/>
    <property type="project" value="TreeGrafter"/>
</dbReference>
<keyword evidence="4" id="KW-0336">GPI-anchor</keyword>
<dbReference type="GO" id="GO:0090263">
    <property type="term" value="P:positive regulation of canonical Wnt signaling pathway"/>
    <property type="evidence" value="ECO:0007669"/>
    <property type="project" value="TreeGrafter"/>
</dbReference>
<sequence length="635" mass="72968">MNFYIKYWFYIASLLLILTESADEPSCTNTIEYVRHHEPDLLYIHEAGIPYICGLDASNCCQSKVERRLLIRTHQNITNALTKVKSNTLRDFNNYDTLIDAYEYTVEKSKQEYSDYFYSTFGLHYYKYIQPADTLFEYFKDFTYGQNIDLLPAELHDFFANQFLASVKEFLYLEQVSPSYQQCIRSVYRRYVKLAEYSELYMYLNNILTKLSLVLKARESLHRIVDHIRRDNSMLSGEECPASLMRMSTCQLCDGYKSLSPCRDLCLNTVGGCLAPLMRLEDPLLYQYKILKQLATQFANDFNEFEQQLKKLTISTMEFIFRLHVNSRKIVGQIKSNCAIDTSSRYKRIVDHSPQEWRRSAYNIVYSSQPSNTIQLQTALDEFLISFDRVVSFLHDLPDKTCQSLGAARGNSNCWNGNDRGKYRLGVVGTDRLAQLKNPAISLTSNSFITYQADYEGVKQVTYSLQKFVQLSACFIDDYECINNIPLCSEVSPTSETIPMSGMGEMSGDGDLYLDEEDEGWGEDTTDQYLDTKSELYYSGNGDYQDPSYRRKGAYYNIAKSMPNTVVTCLPPGFVATERYTTTNDPSTSSTQTTPDLIKEFNIDTENSTIHNASYKNTNSLLLLLAMVVCMLSIF</sequence>
<organism evidence="13 14">
    <name type="scientific">Oopsacas minuta</name>
    <dbReference type="NCBI Taxonomy" id="111878"/>
    <lineage>
        <taxon>Eukaryota</taxon>
        <taxon>Metazoa</taxon>
        <taxon>Porifera</taxon>
        <taxon>Hexactinellida</taxon>
        <taxon>Hexasterophora</taxon>
        <taxon>Lyssacinosida</taxon>
        <taxon>Leucopsacidae</taxon>
        <taxon>Oopsacas</taxon>
    </lineage>
</organism>
<dbReference type="PANTHER" id="PTHR10822:SF29">
    <property type="entry name" value="DIVISION ABNORMALLY DELAYED PROTEIN"/>
    <property type="match status" value="1"/>
</dbReference>
<evidence type="ECO:0000256" key="1">
    <source>
        <dbReference type="ARBA" id="ARBA00004609"/>
    </source>
</evidence>
<name>A0AAV7JXC8_9METZ</name>
<dbReference type="GO" id="GO:0009986">
    <property type="term" value="C:cell surface"/>
    <property type="evidence" value="ECO:0007669"/>
    <property type="project" value="TreeGrafter"/>
</dbReference>
<feature type="signal peptide" evidence="12">
    <location>
        <begin position="1"/>
        <end position="21"/>
    </location>
</feature>
<keyword evidence="14" id="KW-1185">Reference proteome</keyword>
<keyword evidence="8" id="KW-0325">Glycoprotein</keyword>
<comment type="subcellular location">
    <subcellularLocation>
        <location evidence="1">Cell membrane</location>
        <topology evidence="1">Lipid-anchor</topology>
        <topology evidence="1">GPI-anchor</topology>
    </subcellularLocation>
</comment>
<dbReference type="Pfam" id="PF01153">
    <property type="entry name" value="Glypican"/>
    <property type="match status" value="1"/>
</dbReference>
<protein>
    <submittedName>
        <fullName evidence="13">Glypican-6</fullName>
    </submittedName>
</protein>
<dbReference type="GO" id="GO:0005576">
    <property type="term" value="C:extracellular region"/>
    <property type="evidence" value="ECO:0007669"/>
    <property type="project" value="TreeGrafter"/>
</dbReference>
<dbReference type="GO" id="GO:0016477">
    <property type="term" value="P:cell migration"/>
    <property type="evidence" value="ECO:0007669"/>
    <property type="project" value="TreeGrafter"/>
</dbReference>
<comment type="caution">
    <text evidence="13">The sequence shown here is derived from an EMBL/GenBank/DDBJ whole genome shotgun (WGS) entry which is preliminary data.</text>
</comment>
<dbReference type="AlphaFoldDB" id="A0AAV7JXC8"/>
<keyword evidence="3" id="KW-1003">Cell membrane</keyword>
<keyword evidence="10" id="KW-0449">Lipoprotein</keyword>